<comment type="subcellular location">
    <subcellularLocation>
        <location evidence="1 7">Cell membrane</location>
        <topology evidence="1 7">Multi-pass membrane protein</topology>
    </subcellularLocation>
</comment>
<gene>
    <name evidence="9" type="primary">sctT</name>
    <name evidence="8" type="ORF">ArsFIN_03130</name>
    <name evidence="9" type="ORF">QE258_01075</name>
</gene>
<dbReference type="Proteomes" id="UP000295134">
    <property type="component" value="Chromosome"/>
</dbReference>
<evidence type="ECO:0000256" key="7">
    <source>
        <dbReference type="RuleBase" id="RU362072"/>
    </source>
</evidence>
<evidence type="ECO:0000313" key="11">
    <source>
        <dbReference type="Proteomes" id="UP001177592"/>
    </source>
</evidence>
<evidence type="ECO:0000256" key="4">
    <source>
        <dbReference type="ARBA" id="ARBA00022692"/>
    </source>
</evidence>
<evidence type="ECO:0000256" key="5">
    <source>
        <dbReference type="ARBA" id="ARBA00022989"/>
    </source>
</evidence>
<dbReference type="EMBL" id="CP123523">
    <property type="protein sequence ID" value="WGM06014.1"/>
    <property type="molecule type" value="Genomic_DNA"/>
</dbReference>
<keyword evidence="11" id="KW-1185">Reference proteome</keyword>
<organism evidence="8 10">
    <name type="scientific">Arsenophonus nasoniae</name>
    <name type="common">son-killer infecting Nasonia vitripennis</name>
    <dbReference type="NCBI Taxonomy" id="638"/>
    <lineage>
        <taxon>Bacteria</taxon>
        <taxon>Pseudomonadati</taxon>
        <taxon>Pseudomonadota</taxon>
        <taxon>Gammaproteobacteria</taxon>
        <taxon>Enterobacterales</taxon>
        <taxon>Morganellaceae</taxon>
        <taxon>Arsenophonus</taxon>
    </lineage>
</organism>
<keyword evidence="5 7" id="KW-1133">Transmembrane helix</keyword>
<dbReference type="Proteomes" id="UP001177592">
    <property type="component" value="Chromosome"/>
</dbReference>
<dbReference type="PRINTS" id="PR00953">
    <property type="entry name" value="TYPE3IMRPROT"/>
</dbReference>
<dbReference type="Pfam" id="PF01311">
    <property type="entry name" value="Bac_export_1"/>
    <property type="match status" value="1"/>
</dbReference>
<feature type="transmembrane region" description="Helical" evidence="7">
    <location>
        <begin position="12"/>
        <end position="32"/>
    </location>
</feature>
<reference evidence="9" key="2">
    <citation type="submission" date="2023-04" db="EMBL/GenBank/DDBJ databases">
        <title>Genome dynamics across the evolutionary transition to endosymbiosis.</title>
        <authorList>
            <person name="Siozios S."/>
            <person name="Nadal-Jimenez P."/>
            <person name="Azagi T."/>
            <person name="Sprong H."/>
            <person name="Frost C.L."/>
            <person name="Parratt S.R."/>
            <person name="Taylor G."/>
            <person name="Brettell L."/>
            <person name="Lew K.C."/>
            <person name="Croft L."/>
            <person name="King K.C."/>
            <person name="Brockhurst M.A."/>
            <person name="Hypsa V."/>
            <person name="Novakova E."/>
            <person name="Darby A.C."/>
            <person name="Hurst G.D.D."/>
        </authorList>
    </citation>
    <scope>NUCLEOTIDE SEQUENCE</scope>
    <source>
        <strain evidence="9">ANv_CAN</strain>
    </source>
</reference>
<dbReference type="PANTHER" id="PTHR30065:SF1">
    <property type="entry name" value="SURFACE PRESENTATION OF ANTIGENS PROTEIN SPAR"/>
    <property type="match status" value="1"/>
</dbReference>
<dbReference type="NCBIfam" id="TIGR01401">
    <property type="entry name" value="fliR_like_III"/>
    <property type="match status" value="1"/>
</dbReference>
<feature type="transmembrane region" description="Helical" evidence="7">
    <location>
        <begin position="211"/>
        <end position="231"/>
    </location>
</feature>
<sequence>MMKLYLALQNSLLNYLLIFARLAPLFFMLPFLSDRILTNLSLKGIIILLLTLCLSPLIVMPTWQSTSQFIALSAVELFIGLTMGILMATPFWLASAIGEFIDNQRGASIGDMLDPTTGSESSSLASLINMFCVGWFLNQGGMIEFVATIIESYQQLPIGCPINYVDLFALGKWLTRFIMLAITLSAPLLIALFMLEIGLGVYSLFCPQLNAFSLSLTLKSIVAFGLLFILFNTTLPQAFISVLPPSISAIIIVGN</sequence>
<evidence type="ECO:0000313" key="8">
    <source>
        <dbReference type="EMBL" id="QBY41784.1"/>
    </source>
</evidence>
<evidence type="ECO:0000256" key="2">
    <source>
        <dbReference type="ARBA" id="ARBA00009772"/>
    </source>
</evidence>
<evidence type="ECO:0000256" key="1">
    <source>
        <dbReference type="ARBA" id="ARBA00004651"/>
    </source>
</evidence>
<accession>A0A4P7KW87</accession>
<dbReference type="InterPro" id="IPR006304">
    <property type="entry name" value="T3SS_SpaR/YscT"/>
</dbReference>
<feature type="transmembrane region" description="Helical" evidence="7">
    <location>
        <begin position="44"/>
        <end position="63"/>
    </location>
</feature>
<name>A0A4P7KW87_9GAMM</name>
<feature type="transmembrane region" description="Helical" evidence="7">
    <location>
        <begin position="69"/>
        <end position="93"/>
    </location>
</feature>
<dbReference type="AlphaFoldDB" id="A0A4P7KW87"/>
<dbReference type="EMBL" id="CP038613">
    <property type="protein sequence ID" value="QBY41784.1"/>
    <property type="molecule type" value="Genomic_DNA"/>
</dbReference>
<evidence type="ECO:0000256" key="3">
    <source>
        <dbReference type="ARBA" id="ARBA00022475"/>
    </source>
</evidence>
<dbReference type="KEGG" id="ans:ArsFIN_03130"/>
<dbReference type="GO" id="GO:0005886">
    <property type="term" value="C:plasma membrane"/>
    <property type="evidence" value="ECO:0007669"/>
    <property type="project" value="UniProtKB-SubCell"/>
</dbReference>
<comment type="similarity">
    <text evidence="2 7">Belongs to the FliR/MopE/SpaR family.</text>
</comment>
<dbReference type="RefSeq" id="WP_034249513.1">
    <property type="nucleotide sequence ID" value="NZ_CP038613.1"/>
</dbReference>
<evidence type="ECO:0000256" key="6">
    <source>
        <dbReference type="ARBA" id="ARBA00023136"/>
    </source>
</evidence>
<evidence type="ECO:0000313" key="9">
    <source>
        <dbReference type="EMBL" id="WGM06014.1"/>
    </source>
</evidence>
<feature type="transmembrane region" description="Helical" evidence="7">
    <location>
        <begin position="177"/>
        <end position="205"/>
    </location>
</feature>
<dbReference type="PANTHER" id="PTHR30065">
    <property type="entry name" value="FLAGELLAR BIOSYNTHETIC PROTEIN FLIR"/>
    <property type="match status" value="1"/>
</dbReference>
<keyword evidence="3 7" id="KW-1003">Cell membrane</keyword>
<protein>
    <submittedName>
        <fullName evidence="8">Bacterial export protein, family 1</fullName>
    </submittedName>
    <submittedName>
        <fullName evidence="9">Type III secretion system export apparatus subunit SctT</fullName>
    </submittedName>
</protein>
<dbReference type="GO" id="GO:0006605">
    <property type="term" value="P:protein targeting"/>
    <property type="evidence" value="ECO:0007669"/>
    <property type="project" value="UniProtKB-UniRule"/>
</dbReference>
<reference evidence="8 10" key="1">
    <citation type="submission" date="2019-03" db="EMBL/GenBank/DDBJ databases">
        <title>Long-read sequencing reveals hyperdense prophage content in a complex bacterial symbiont genome.</title>
        <authorList>
            <person name="Frost C.L."/>
            <person name="Siozios S."/>
            <person name="Nadal-Jimenez P."/>
            <person name="Brockhurst M.A."/>
            <person name="King K.C."/>
            <person name="Darby A.C."/>
            <person name="Hurst G.D.D."/>
        </authorList>
    </citation>
    <scope>NUCLEOTIDE SEQUENCE [LARGE SCALE GENOMIC DNA]</scope>
    <source>
        <strain evidence="8 10">FIN</strain>
    </source>
</reference>
<proteinExistence type="inferred from homology"/>
<evidence type="ECO:0000313" key="10">
    <source>
        <dbReference type="Proteomes" id="UP000295134"/>
    </source>
</evidence>
<dbReference type="GeneID" id="96875616"/>
<keyword evidence="6 7" id="KW-0472">Membrane</keyword>
<keyword evidence="4 7" id="KW-0812">Transmembrane</keyword>
<dbReference type="InterPro" id="IPR002010">
    <property type="entry name" value="T3SS_IM_R"/>
</dbReference>